<name>A0A0F9VNY9_9ZZZZ</name>
<accession>A0A0F9VNY9</accession>
<evidence type="ECO:0000313" key="1">
    <source>
        <dbReference type="EMBL" id="KKN75201.1"/>
    </source>
</evidence>
<protein>
    <submittedName>
        <fullName evidence="1">Uncharacterized protein</fullName>
    </submittedName>
</protein>
<dbReference type="EMBL" id="LAZR01000314">
    <property type="protein sequence ID" value="KKN75201.1"/>
    <property type="molecule type" value="Genomic_DNA"/>
</dbReference>
<organism evidence="1">
    <name type="scientific">marine sediment metagenome</name>
    <dbReference type="NCBI Taxonomy" id="412755"/>
    <lineage>
        <taxon>unclassified sequences</taxon>
        <taxon>metagenomes</taxon>
        <taxon>ecological metagenomes</taxon>
    </lineage>
</organism>
<gene>
    <name evidence="1" type="ORF">LCGC14_0383600</name>
</gene>
<dbReference type="AlphaFoldDB" id="A0A0F9VNY9"/>
<proteinExistence type="predicted"/>
<sequence>MDLTELRALIIIDLKMVLDTDISKAEINRCIDRAVDDLSRHLPRERIYELTYRNKVTDNTFTTSAAQSDTSMVNAISIENEVDGGTITIANLFPDIPRPLKVTLTDANNSISRMTLIIKGTDIDGVYREERFYRYNGKVQTGKVYFRSIIQVELNEIDGNGPGDTISVGYGVITGVWMQLDNPVESGSESIYSASGKSGTKFDLDDDYEMDYSNGRINIISGGDMVAGTTYYANYDKHEKSIDISAIMPVVTRIVKVLYRLGKTPDQSAAFTIWENMMTIGSPRPGVSQEALLDGEHIAIYYEMRHGPPTETGPGSYPEYLDQVISIGAAGYALMIEALQYELQSVTDLASVRTALTSAKQYLDNNSGEDAAEMMKDITDDAANLRTKMVTAIDAMNSYLDEVDTTDLGAATPDSAEEALKKYENLINQLNDGESVPALGSDYARAWVSIAQVRTQAAIGYAQEFAARLSDLRSHVEQSAGYDRIAEDFIAQAGQYQETVANDMLLADRFRAEAQIRLGEFNRILESKAEYRKRIVSVPVRQPA</sequence>
<comment type="caution">
    <text evidence="1">The sequence shown here is derived from an EMBL/GenBank/DDBJ whole genome shotgun (WGS) entry which is preliminary data.</text>
</comment>
<reference evidence="1" key="1">
    <citation type="journal article" date="2015" name="Nature">
        <title>Complex archaea that bridge the gap between prokaryotes and eukaryotes.</title>
        <authorList>
            <person name="Spang A."/>
            <person name="Saw J.H."/>
            <person name="Jorgensen S.L."/>
            <person name="Zaremba-Niedzwiedzka K."/>
            <person name="Martijn J."/>
            <person name="Lind A.E."/>
            <person name="van Eijk R."/>
            <person name="Schleper C."/>
            <person name="Guy L."/>
            <person name="Ettema T.J."/>
        </authorList>
    </citation>
    <scope>NUCLEOTIDE SEQUENCE</scope>
</reference>